<name>M5RH11_9BACT</name>
<feature type="non-terminal residue" evidence="7">
    <location>
        <position position="58"/>
    </location>
</feature>
<proteinExistence type="predicted"/>
<sequence length="58" mass="6174">MNQLESSPAEVKAPTFAELPLADKVQEAIVKSGYESPSEIQAAVIPHLLEGRDVIGQA</sequence>
<dbReference type="GO" id="GO:0005524">
    <property type="term" value="F:ATP binding"/>
    <property type="evidence" value="ECO:0007669"/>
    <property type="project" value="UniProtKB-KW"/>
</dbReference>
<evidence type="ECO:0000256" key="4">
    <source>
        <dbReference type="ARBA" id="ARBA00022840"/>
    </source>
</evidence>
<accession>M5RH11</accession>
<evidence type="ECO:0000256" key="1">
    <source>
        <dbReference type="ARBA" id="ARBA00022741"/>
    </source>
</evidence>
<dbReference type="GO" id="GO:0016787">
    <property type="term" value="F:hydrolase activity"/>
    <property type="evidence" value="ECO:0007669"/>
    <property type="project" value="UniProtKB-KW"/>
</dbReference>
<keyword evidence="1" id="KW-0547">Nucleotide-binding</keyword>
<reference evidence="7 8" key="1">
    <citation type="journal article" date="2013" name="Mar. Genomics">
        <title>Expression of sulfatases in Rhodopirellula baltica and the diversity of sulfatases in the genus Rhodopirellula.</title>
        <authorList>
            <person name="Wegner C.E."/>
            <person name="Richter-Heitmann T."/>
            <person name="Klindworth A."/>
            <person name="Klockow C."/>
            <person name="Richter M."/>
            <person name="Achstetter T."/>
            <person name="Glockner F.O."/>
            <person name="Harder J."/>
        </authorList>
    </citation>
    <scope>NUCLEOTIDE SEQUENCE [LARGE SCALE GENOMIC DNA]</scope>
    <source>
        <strain evidence="7 8">SM1</strain>
    </source>
</reference>
<dbReference type="SUPFAM" id="SSF52540">
    <property type="entry name" value="P-loop containing nucleoside triphosphate hydrolases"/>
    <property type="match status" value="1"/>
</dbReference>
<feature type="short sequence motif" description="Q motif" evidence="5">
    <location>
        <begin position="14"/>
        <end position="42"/>
    </location>
</feature>
<keyword evidence="3 7" id="KW-0347">Helicase</keyword>
<feature type="domain" description="DEAD-box RNA helicase Q" evidence="6">
    <location>
        <begin position="14"/>
        <end position="42"/>
    </location>
</feature>
<dbReference type="PROSITE" id="PS51195">
    <property type="entry name" value="Q_MOTIF"/>
    <property type="match status" value="1"/>
</dbReference>
<dbReference type="AlphaFoldDB" id="M5RH11"/>
<keyword evidence="4" id="KW-0067">ATP-binding</keyword>
<evidence type="ECO:0000259" key="6">
    <source>
        <dbReference type="PROSITE" id="PS51195"/>
    </source>
</evidence>
<dbReference type="GO" id="GO:0003724">
    <property type="term" value="F:RNA helicase activity"/>
    <property type="evidence" value="ECO:0007669"/>
    <property type="project" value="InterPro"/>
</dbReference>
<dbReference type="Gene3D" id="3.40.50.300">
    <property type="entry name" value="P-loop containing nucleotide triphosphate hydrolases"/>
    <property type="match status" value="1"/>
</dbReference>
<evidence type="ECO:0000256" key="2">
    <source>
        <dbReference type="ARBA" id="ARBA00022801"/>
    </source>
</evidence>
<keyword evidence="2" id="KW-0378">Hydrolase</keyword>
<dbReference type="Proteomes" id="UP000011991">
    <property type="component" value="Unassembled WGS sequence"/>
</dbReference>
<organism evidence="7 8">
    <name type="scientific">Rhodopirellula maiorica SM1</name>
    <dbReference type="NCBI Taxonomy" id="1265738"/>
    <lineage>
        <taxon>Bacteria</taxon>
        <taxon>Pseudomonadati</taxon>
        <taxon>Planctomycetota</taxon>
        <taxon>Planctomycetia</taxon>
        <taxon>Pirellulales</taxon>
        <taxon>Pirellulaceae</taxon>
        <taxon>Novipirellula</taxon>
    </lineage>
</organism>
<evidence type="ECO:0000313" key="8">
    <source>
        <dbReference type="Proteomes" id="UP000011991"/>
    </source>
</evidence>
<evidence type="ECO:0000256" key="3">
    <source>
        <dbReference type="ARBA" id="ARBA00022806"/>
    </source>
</evidence>
<keyword evidence="8" id="KW-1185">Reference proteome</keyword>
<comment type="caution">
    <text evidence="7">The sequence shown here is derived from an EMBL/GenBank/DDBJ whole genome shotgun (WGS) entry which is preliminary data.</text>
</comment>
<protein>
    <submittedName>
        <fullName evidence="7">DEAD/DEAH box helicase domain protein</fullName>
    </submittedName>
</protein>
<evidence type="ECO:0000313" key="7">
    <source>
        <dbReference type="EMBL" id="EMI18630.1"/>
    </source>
</evidence>
<dbReference type="EMBL" id="ANOG01000637">
    <property type="protein sequence ID" value="EMI18630.1"/>
    <property type="molecule type" value="Genomic_DNA"/>
</dbReference>
<dbReference type="InterPro" id="IPR027417">
    <property type="entry name" value="P-loop_NTPase"/>
</dbReference>
<dbReference type="InterPro" id="IPR014014">
    <property type="entry name" value="RNA_helicase_DEAD_Q_motif"/>
</dbReference>
<gene>
    <name evidence="7" type="ORF">RMSM_04449</name>
</gene>
<evidence type="ECO:0000256" key="5">
    <source>
        <dbReference type="PROSITE-ProRule" id="PRU00552"/>
    </source>
</evidence>